<reference evidence="2" key="1">
    <citation type="submission" date="2023-01" db="EMBL/GenBank/DDBJ databases">
        <title>The growth and conidiation of Purpureocillium lavendulum are regulated by nitrogen source and histone H3K14 acetylation.</title>
        <authorList>
            <person name="Tang P."/>
            <person name="Han J."/>
            <person name="Zhang C."/>
            <person name="Tang P."/>
            <person name="Qi F."/>
            <person name="Zhang K."/>
            <person name="Liang L."/>
        </authorList>
    </citation>
    <scope>NUCLEOTIDE SEQUENCE</scope>
    <source>
        <strain evidence="2">YMF1.00683</strain>
    </source>
</reference>
<dbReference type="Proteomes" id="UP001163105">
    <property type="component" value="Unassembled WGS sequence"/>
</dbReference>
<protein>
    <submittedName>
        <fullName evidence="2">PLAC8 family domain-containing protein</fullName>
    </submittedName>
</protein>
<evidence type="ECO:0000313" key="3">
    <source>
        <dbReference type="Proteomes" id="UP001163105"/>
    </source>
</evidence>
<dbReference type="EMBL" id="JAQHRD010000003">
    <property type="protein sequence ID" value="KAJ6442932.1"/>
    <property type="molecule type" value="Genomic_DNA"/>
</dbReference>
<accession>A0AB34FUC6</accession>
<dbReference type="Pfam" id="PF04749">
    <property type="entry name" value="PLAC8"/>
    <property type="match status" value="1"/>
</dbReference>
<feature type="region of interest" description="Disordered" evidence="1">
    <location>
        <begin position="1"/>
        <end position="24"/>
    </location>
</feature>
<feature type="compositionally biased region" description="Polar residues" evidence="1">
    <location>
        <begin position="168"/>
        <end position="179"/>
    </location>
</feature>
<feature type="compositionally biased region" description="Low complexity" evidence="1">
    <location>
        <begin position="1"/>
        <end position="10"/>
    </location>
</feature>
<proteinExistence type="predicted"/>
<evidence type="ECO:0000256" key="1">
    <source>
        <dbReference type="SAM" id="MobiDB-lite"/>
    </source>
</evidence>
<feature type="region of interest" description="Disordered" evidence="1">
    <location>
        <begin position="154"/>
        <end position="198"/>
    </location>
</feature>
<organism evidence="2 3">
    <name type="scientific">Purpureocillium lavendulum</name>
    <dbReference type="NCBI Taxonomy" id="1247861"/>
    <lineage>
        <taxon>Eukaryota</taxon>
        <taxon>Fungi</taxon>
        <taxon>Dikarya</taxon>
        <taxon>Ascomycota</taxon>
        <taxon>Pezizomycotina</taxon>
        <taxon>Sordariomycetes</taxon>
        <taxon>Hypocreomycetidae</taxon>
        <taxon>Hypocreales</taxon>
        <taxon>Ophiocordycipitaceae</taxon>
        <taxon>Purpureocillium</taxon>
    </lineage>
</organism>
<dbReference type="AlphaFoldDB" id="A0AB34FUC6"/>
<dbReference type="PANTHER" id="PTHR15907">
    <property type="entry name" value="DUF614 FAMILY PROTEIN-RELATED"/>
    <property type="match status" value="1"/>
</dbReference>
<feature type="compositionally biased region" description="Low complexity" evidence="1">
    <location>
        <begin position="180"/>
        <end position="192"/>
    </location>
</feature>
<comment type="caution">
    <text evidence="2">The sequence shown here is derived from an EMBL/GenBank/DDBJ whole genome shotgun (WGS) entry which is preliminary data.</text>
</comment>
<dbReference type="InterPro" id="IPR006461">
    <property type="entry name" value="PLAC_motif_containing"/>
</dbReference>
<evidence type="ECO:0000313" key="2">
    <source>
        <dbReference type="EMBL" id="KAJ6442932.1"/>
    </source>
</evidence>
<gene>
    <name evidence="2" type="ORF">O9K51_04110</name>
</gene>
<name>A0AB34FUC6_9HYPO</name>
<keyword evidence="3" id="KW-1185">Reference proteome</keyword>
<dbReference type="NCBIfam" id="TIGR01571">
    <property type="entry name" value="A_thal_Cys_rich"/>
    <property type="match status" value="1"/>
</dbReference>
<sequence length="198" mass="21977">MEPPQQQQQQHSAPGGHDGAQDPAQHQLVRPDMWSNSLFNCCPIDKCLLGCFLPCIPFGRGVERMKDPSKDVGVVNAECLVFLGIECLTGCGCLYNILRRSEMRQTYGIKGNGCSDCLVSSFCLCCAVIQQEKESEVRAPLMRCQQPVTQGYQGQKEGMHMPAPVYQPGQQQHQPMENGQQPIQPVPMQQPMGYPPKQ</sequence>